<evidence type="ECO:0000259" key="8">
    <source>
        <dbReference type="Pfam" id="PF04239"/>
    </source>
</evidence>
<gene>
    <name evidence="9" type="primary">yetF</name>
    <name evidence="9" type="ORF">NCTC13315_00878</name>
</gene>
<dbReference type="InterPro" id="IPR007353">
    <property type="entry name" value="DUF421"/>
</dbReference>
<feature type="transmembrane region" description="Helical" evidence="7">
    <location>
        <begin position="47"/>
        <end position="64"/>
    </location>
</feature>
<dbReference type="PANTHER" id="PTHR34582">
    <property type="entry name" value="UPF0702 TRANSMEMBRANE PROTEIN YCAP"/>
    <property type="match status" value="1"/>
</dbReference>
<name>A0A378HZJ2_9GAMM</name>
<dbReference type="InterPro" id="IPR023090">
    <property type="entry name" value="UPF0702_alpha/beta_dom_sf"/>
</dbReference>
<evidence type="ECO:0000256" key="7">
    <source>
        <dbReference type="SAM" id="Phobius"/>
    </source>
</evidence>
<evidence type="ECO:0000256" key="1">
    <source>
        <dbReference type="ARBA" id="ARBA00004651"/>
    </source>
</evidence>
<evidence type="ECO:0000256" key="3">
    <source>
        <dbReference type="ARBA" id="ARBA00022475"/>
    </source>
</evidence>
<protein>
    <submittedName>
        <fullName evidence="9">Protein of uncharacterized function (DUF421)</fullName>
    </submittedName>
</protein>
<organism evidence="9 10">
    <name type="scientific">Legionella beliardensis</name>
    <dbReference type="NCBI Taxonomy" id="91822"/>
    <lineage>
        <taxon>Bacteria</taxon>
        <taxon>Pseudomonadati</taxon>
        <taxon>Pseudomonadota</taxon>
        <taxon>Gammaproteobacteria</taxon>
        <taxon>Legionellales</taxon>
        <taxon>Legionellaceae</taxon>
        <taxon>Legionella</taxon>
    </lineage>
</organism>
<dbReference type="EMBL" id="UGNV01000001">
    <property type="protein sequence ID" value="STX28349.1"/>
    <property type="molecule type" value="Genomic_DNA"/>
</dbReference>
<proteinExistence type="inferred from homology"/>
<dbReference type="RefSeq" id="WP_115302103.1">
    <property type="nucleotide sequence ID" value="NZ_CAAAHO010000001.1"/>
</dbReference>
<keyword evidence="10" id="KW-1185">Reference proteome</keyword>
<evidence type="ECO:0000256" key="2">
    <source>
        <dbReference type="ARBA" id="ARBA00006448"/>
    </source>
</evidence>
<evidence type="ECO:0000256" key="5">
    <source>
        <dbReference type="ARBA" id="ARBA00022989"/>
    </source>
</evidence>
<dbReference type="PANTHER" id="PTHR34582:SF6">
    <property type="entry name" value="UPF0702 TRANSMEMBRANE PROTEIN YCAP"/>
    <property type="match status" value="1"/>
</dbReference>
<comment type="similarity">
    <text evidence="2">Belongs to the UPF0702 family.</text>
</comment>
<dbReference type="Gene3D" id="3.30.240.20">
    <property type="entry name" value="bsu07140 like domains"/>
    <property type="match status" value="1"/>
</dbReference>
<dbReference type="Pfam" id="PF04239">
    <property type="entry name" value="DUF421"/>
    <property type="match status" value="1"/>
</dbReference>
<evidence type="ECO:0000256" key="4">
    <source>
        <dbReference type="ARBA" id="ARBA00022692"/>
    </source>
</evidence>
<keyword evidence="4 7" id="KW-0812">Transmembrane</keyword>
<evidence type="ECO:0000313" key="9">
    <source>
        <dbReference type="EMBL" id="STX28349.1"/>
    </source>
</evidence>
<dbReference type="Proteomes" id="UP000254968">
    <property type="component" value="Unassembled WGS sequence"/>
</dbReference>
<feature type="domain" description="YetF C-terminal" evidence="8">
    <location>
        <begin position="92"/>
        <end position="162"/>
    </location>
</feature>
<keyword evidence="3" id="KW-1003">Cell membrane</keyword>
<dbReference type="AlphaFoldDB" id="A0A378HZJ2"/>
<dbReference type="OrthoDB" id="9793799at2"/>
<feature type="transmembrane region" description="Helical" evidence="7">
    <location>
        <begin position="18"/>
        <end position="35"/>
    </location>
</feature>
<dbReference type="GO" id="GO:0005886">
    <property type="term" value="C:plasma membrane"/>
    <property type="evidence" value="ECO:0007669"/>
    <property type="project" value="UniProtKB-SubCell"/>
</dbReference>
<keyword evidence="6 7" id="KW-0472">Membrane</keyword>
<comment type="subcellular location">
    <subcellularLocation>
        <location evidence="1">Cell membrane</location>
        <topology evidence="1">Multi-pass membrane protein</topology>
    </subcellularLocation>
</comment>
<reference evidence="9 10" key="1">
    <citation type="submission" date="2018-06" db="EMBL/GenBank/DDBJ databases">
        <authorList>
            <consortium name="Pathogen Informatics"/>
            <person name="Doyle S."/>
        </authorList>
    </citation>
    <scope>NUCLEOTIDE SEQUENCE [LARGE SCALE GENOMIC DNA]</scope>
    <source>
        <strain evidence="9 10">NCTC13315</strain>
    </source>
</reference>
<keyword evidence="5 7" id="KW-1133">Transmembrane helix</keyword>
<evidence type="ECO:0000256" key="6">
    <source>
        <dbReference type="ARBA" id="ARBA00023136"/>
    </source>
</evidence>
<evidence type="ECO:0000313" key="10">
    <source>
        <dbReference type="Proteomes" id="UP000254968"/>
    </source>
</evidence>
<sequence>MGELNEIIGFDKLLAYDLYIRSLVITLYALFLFRATSARLFGEHSTFDFIISIILGAILGEAIVNNIPLLPSMIACAIIVIVHRILAFLSYKSHYVGKYIKGEKIVIIKDGQYQWDKLHCCRITENDILQSLRAQHSTDDMSNVDRAILERNGEISFLFKEAKRSSV</sequence>
<feature type="transmembrane region" description="Helical" evidence="7">
    <location>
        <begin position="70"/>
        <end position="91"/>
    </location>
</feature>
<accession>A0A378HZJ2</accession>